<feature type="region of interest" description="Disordered" evidence="1">
    <location>
        <begin position="122"/>
        <end position="169"/>
    </location>
</feature>
<name>A0A7Z7BBY3_9BURK</name>
<accession>A0A7Z7BBY3</accession>
<dbReference type="AlphaFoldDB" id="A0A7Z7BBY3"/>
<comment type="caution">
    <text evidence="2">The sequence shown here is derived from an EMBL/GenBank/DDBJ whole genome shotgun (WGS) entry which is preliminary data.</text>
</comment>
<dbReference type="RefSeq" id="WP_091785010.1">
    <property type="nucleotide sequence ID" value="NZ_FNDI01000021.1"/>
</dbReference>
<evidence type="ECO:0000256" key="1">
    <source>
        <dbReference type="SAM" id="MobiDB-lite"/>
    </source>
</evidence>
<reference evidence="2" key="1">
    <citation type="submission" date="2016-10" db="EMBL/GenBank/DDBJ databases">
        <authorList>
            <person name="Varghese N."/>
            <person name="Submissions S."/>
        </authorList>
    </citation>
    <scope>NUCLEOTIDE SEQUENCE [LARGE SCALE GENOMIC DNA]</scope>
    <source>
        <strain evidence="2">YR281</strain>
    </source>
</reference>
<dbReference type="EMBL" id="FNDI01000021">
    <property type="protein sequence ID" value="SDI64911.1"/>
    <property type="molecule type" value="Genomic_DNA"/>
</dbReference>
<feature type="compositionally biased region" description="Polar residues" evidence="1">
    <location>
        <begin position="122"/>
        <end position="131"/>
    </location>
</feature>
<evidence type="ECO:0000313" key="3">
    <source>
        <dbReference type="Proteomes" id="UP000198900"/>
    </source>
</evidence>
<evidence type="ECO:0000313" key="2">
    <source>
        <dbReference type="EMBL" id="SDI64911.1"/>
    </source>
</evidence>
<gene>
    <name evidence="2" type="ORF">SAMN04487926_12137</name>
</gene>
<evidence type="ECO:0008006" key="4">
    <source>
        <dbReference type="Google" id="ProtNLM"/>
    </source>
</evidence>
<keyword evidence="3" id="KW-1185">Reference proteome</keyword>
<sequence length="363" mass="40687">MSYNAGVWAKRQTLGDSSTKHALKTYASFAQEDYTTWVTLDEFVRDTEMSPNTIRSCTKRLIQMGYLRDTGLRGGATKQIVIYQMTAPSGSVVVEARDRRTGKTETLSPPDLETFEAYQIQKASESNTLKPSQKRKASKNETLSNTKRKGTKNVAKPYQIQSETLPKTTPDKGLYGLGVGVCIARDENQPAHTDEEEQTEKPISKFDRLWEVWPDASGRKQQRAVCESHWNANGLEQHAEVIIAHVQAMRLTKHWRTGGDPTPIKYLEQRRWLDGAPSPEAAAREDDGPWWEGGDSAIEAQAARVGVSRERAETTPHLLVRVARASGKGPWIDYVITRARGFGQAFFQWAVEHIGEALLPVDF</sequence>
<protein>
    <recommendedName>
        <fullName evidence="4">Helix-turn-helix domain-containing protein</fullName>
    </recommendedName>
</protein>
<proteinExistence type="predicted"/>
<organism evidence="2 3">
    <name type="scientific">Paraburkholderia steynii</name>
    <dbReference type="NCBI Taxonomy" id="1245441"/>
    <lineage>
        <taxon>Bacteria</taxon>
        <taxon>Pseudomonadati</taxon>
        <taxon>Pseudomonadota</taxon>
        <taxon>Betaproteobacteria</taxon>
        <taxon>Burkholderiales</taxon>
        <taxon>Burkholderiaceae</taxon>
        <taxon>Paraburkholderia</taxon>
    </lineage>
</organism>
<dbReference type="Proteomes" id="UP000198900">
    <property type="component" value="Unassembled WGS sequence"/>
</dbReference>